<comment type="caution">
    <text evidence="1">The sequence shown here is derived from an EMBL/GenBank/DDBJ whole genome shotgun (WGS) entry which is preliminary data.</text>
</comment>
<evidence type="ECO:0000313" key="2">
    <source>
        <dbReference type="Proteomes" id="UP000593562"/>
    </source>
</evidence>
<name>A0A7J7DNA2_TRIWF</name>
<protein>
    <submittedName>
        <fullName evidence="1">Protein kinase G11A</fullName>
    </submittedName>
</protein>
<keyword evidence="2" id="KW-1185">Reference proteome</keyword>
<sequence>MGSSSGTCEIVEAGEEVSPVQHSRGAYQLNSGFRLDGNQRPPVVKLGYKESLEDDINQLFEAISLKTSSKELGSSNQAGTSTSPLRKNALKKPITMGMAQSPRLGNHEKLSLKQALRELCISKASEMAATKRLSKSTSSPRISEAERIKSLFNAVLVEEARGPGLSQNEMSGSMIEISLVPEEGKSNSSRKMPQQLELHKKMLLNQTAKSSPQFSVSTKQNGSEITPMQNDVVSASRKVETQALKLPNLSANYSPRFGAPSRPNYVGDTSVQNEIFCGSRKFDDNSGGRFRWKLR</sequence>
<organism evidence="1 2">
    <name type="scientific">Tripterygium wilfordii</name>
    <name type="common">Thunder God vine</name>
    <dbReference type="NCBI Taxonomy" id="458696"/>
    <lineage>
        <taxon>Eukaryota</taxon>
        <taxon>Viridiplantae</taxon>
        <taxon>Streptophyta</taxon>
        <taxon>Embryophyta</taxon>
        <taxon>Tracheophyta</taxon>
        <taxon>Spermatophyta</taxon>
        <taxon>Magnoliopsida</taxon>
        <taxon>eudicotyledons</taxon>
        <taxon>Gunneridae</taxon>
        <taxon>Pentapetalae</taxon>
        <taxon>rosids</taxon>
        <taxon>fabids</taxon>
        <taxon>Celastrales</taxon>
        <taxon>Celastraceae</taxon>
        <taxon>Tripterygium</taxon>
    </lineage>
</organism>
<proteinExistence type="predicted"/>
<dbReference type="Proteomes" id="UP000593562">
    <property type="component" value="Unassembled WGS sequence"/>
</dbReference>
<dbReference type="EMBL" id="JAAARO010000005">
    <property type="protein sequence ID" value="KAF5747818.1"/>
    <property type="molecule type" value="Genomic_DNA"/>
</dbReference>
<keyword evidence="1" id="KW-0808">Transferase</keyword>
<dbReference type="GO" id="GO:0016301">
    <property type="term" value="F:kinase activity"/>
    <property type="evidence" value="ECO:0007669"/>
    <property type="project" value="UniProtKB-KW"/>
</dbReference>
<accession>A0A7J7DNA2</accession>
<reference evidence="1 2" key="1">
    <citation type="journal article" date="2020" name="Nat. Commun.">
        <title>Genome of Tripterygium wilfordii and identification of cytochrome P450 involved in triptolide biosynthesis.</title>
        <authorList>
            <person name="Tu L."/>
            <person name="Su P."/>
            <person name="Zhang Z."/>
            <person name="Gao L."/>
            <person name="Wang J."/>
            <person name="Hu T."/>
            <person name="Zhou J."/>
            <person name="Zhang Y."/>
            <person name="Zhao Y."/>
            <person name="Liu Y."/>
            <person name="Song Y."/>
            <person name="Tong Y."/>
            <person name="Lu Y."/>
            <person name="Yang J."/>
            <person name="Xu C."/>
            <person name="Jia M."/>
            <person name="Peters R.J."/>
            <person name="Huang L."/>
            <person name="Gao W."/>
        </authorList>
    </citation>
    <scope>NUCLEOTIDE SEQUENCE [LARGE SCALE GENOMIC DNA]</scope>
    <source>
        <strain evidence="2">cv. XIE 37</strain>
        <tissue evidence="1">Leaf</tissue>
    </source>
</reference>
<dbReference type="InParanoid" id="A0A7J7DNA2"/>
<dbReference type="AlphaFoldDB" id="A0A7J7DNA2"/>
<gene>
    <name evidence="1" type="ORF">HS088_TW05G00545</name>
</gene>
<keyword evidence="1" id="KW-0418">Kinase</keyword>
<evidence type="ECO:0000313" key="1">
    <source>
        <dbReference type="EMBL" id="KAF5747818.1"/>
    </source>
</evidence>